<gene>
    <name evidence="3" type="ORF">LUZ62_033489</name>
</gene>
<dbReference type="InterPro" id="IPR006380">
    <property type="entry name" value="SPP-like_dom"/>
</dbReference>
<dbReference type="InterPro" id="IPR036412">
    <property type="entry name" value="HAD-like_sf"/>
</dbReference>
<keyword evidence="1" id="KW-0378">Hydrolase</keyword>
<protein>
    <submittedName>
        <fullName evidence="3">Sucrose phosphatase</fullName>
    </submittedName>
</protein>
<organism evidence="3 4">
    <name type="scientific">Rhynchospora pubera</name>
    <dbReference type="NCBI Taxonomy" id="906938"/>
    <lineage>
        <taxon>Eukaryota</taxon>
        <taxon>Viridiplantae</taxon>
        <taxon>Streptophyta</taxon>
        <taxon>Embryophyta</taxon>
        <taxon>Tracheophyta</taxon>
        <taxon>Spermatophyta</taxon>
        <taxon>Magnoliopsida</taxon>
        <taxon>Liliopsida</taxon>
        <taxon>Poales</taxon>
        <taxon>Cyperaceae</taxon>
        <taxon>Cyperoideae</taxon>
        <taxon>Rhynchosporeae</taxon>
        <taxon>Rhynchospora</taxon>
    </lineage>
</organism>
<dbReference type="GO" id="GO:0016787">
    <property type="term" value="F:hydrolase activity"/>
    <property type="evidence" value="ECO:0007669"/>
    <property type="project" value="UniProtKB-KW"/>
</dbReference>
<name>A0AAV8HZH8_9POAL</name>
<dbReference type="AlphaFoldDB" id="A0AAV8HZH8"/>
<keyword evidence="4" id="KW-1185">Reference proteome</keyword>
<dbReference type="PANTHER" id="PTHR46521:SF4">
    <property type="entry name" value="SUCROSE-PHOSPHATASE 2-RELATED"/>
    <property type="match status" value="1"/>
</dbReference>
<evidence type="ECO:0000313" key="4">
    <source>
        <dbReference type="Proteomes" id="UP001140206"/>
    </source>
</evidence>
<dbReference type="Gene3D" id="3.40.50.1000">
    <property type="entry name" value="HAD superfamily/HAD-like"/>
    <property type="match status" value="1"/>
</dbReference>
<dbReference type="InterPro" id="IPR023214">
    <property type="entry name" value="HAD_sf"/>
</dbReference>
<evidence type="ECO:0000259" key="2">
    <source>
        <dbReference type="Pfam" id="PF05116"/>
    </source>
</evidence>
<dbReference type="PANTHER" id="PTHR46521">
    <property type="entry name" value="SUCROSE-PHOSPHATASE 2-RELATED"/>
    <property type="match status" value="1"/>
</dbReference>
<dbReference type="Proteomes" id="UP001140206">
    <property type="component" value="Chromosome 1"/>
</dbReference>
<dbReference type="Pfam" id="PF05116">
    <property type="entry name" value="S6PP"/>
    <property type="match status" value="1"/>
</dbReference>
<dbReference type="SUPFAM" id="SSF56784">
    <property type="entry name" value="HAD-like"/>
    <property type="match status" value="1"/>
</dbReference>
<evidence type="ECO:0000256" key="1">
    <source>
        <dbReference type="ARBA" id="ARBA00022801"/>
    </source>
</evidence>
<evidence type="ECO:0000313" key="3">
    <source>
        <dbReference type="EMBL" id="KAJ4820923.1"/>
    </source>
</evidence>
<dbReference type="EMBL" id="JAMFTS010000001">
    <property type="protein sequence ID" value="KAJ4820923.1"/>
    <property type="molecule type" value="Genomic_DNA"/>
</dbReference>
<sequence>MDWLDGSANLMLVSDLVDTMVDHTDPDNLSLLRFNALWESTYRQDSILVFSTGRSPTLYKKLRKEKPILNPGITITSVGTEIAYGEELVLDEGWIQLLSKNWNRNVVLEETAKFPDFIPQANMDQGPHKVSFYIPKDKAQEFTSPLYTSLAQHG</sequence>
<reference evidence="3" key="1">
    <citation type="submission" date="2022-08" db="EMBL/GenBank/DDBJ databases">
        <authorList>
            <person name="Marques A."/>
        </authorList>
    </citation>
    <scope>NUCLEOTIDE SEQUENCE</scope>
    <source>
        <strain evidence="3">RhyPub2mFocal</strain>
        <tissue evidence="3">Leaves</tissue>
    </source>
</reference>
<feature type="domain" description="Sucrose phosphatase-like" evidence="2">
    <location>
        <begin position="9"/>
        <end position="153"/>
    </location>
</feature>
<dbReference type="InterPro" id="IPR051518">
    <property type="entry name" value="Sucrose_Phosphatase"/>
</dbReference>
<comment type="caution">
    <text evidence="3">The sequence shown here is derived from an EMBL/GenBank/DDBJ whole genome shotgun (WGS) entry which is preliminary data.</text>
</comment>
<proteinExistence type="predicted"/>
<accession>A0AAV8HZH8</accession>